<reference evidence="1" key="1">
    <citation type="submission" date="2009-07" db="EMBL/GenBank/DDBJ databases">
        <authorList>
            <person name="Weinstock G."/>
            <person name="Sodergren E."/>
            <person name="Clifton S."/>
            <person name="Fulton L."/>
            <person name="Fulton B."/>
            <person name="Courtney L."/>
            <person name="Fronick C."/>
            <person name="Harrison M."/>
            <person name="Strong C."/>
            <person name="Farmer C."/>
            <person name="Delahaunty K."/>
            <person name="Markovic C."/>
            <person name="Hall O."/>
            <person name="Minx P."/>
            <person name="Tomlinson C."/>
            <person name="Mitreva M."/>
            <person name="Nelson J."/>
            <person name="Hou S."/>
            <person name="Wollam A."/>
            <person name="Pepin K.H."/>
            <person name="Johnson M."/>
            <person name="Bhonagiri V."/>
            <person name="Nash W.E."/>
            <person name="Warren W."/>
            <person name="Chinwalla A."/>
            <person name="Mardis E.R."/>
            <person name="Wilson R.K."/>
        </authorList>
    </citation>
    <scope>NUCLEOTIDE SEQUENCE [LARGE SCALE GENOMIC DNA]</scope>
    <source>
        <strain evidence="1">DSM 14469</strain>
    </source>
</reference>
<name>C6LB05_9FIRM</name>
<comment type="caution">
    <text evidence="1">The sequence shown here is derived from an EMBL/GenBank/DDBJ whole genome shotgun (WGS) entry which is preliminary data.</text>
</comment>
<evidence type="ECO:0000313" key="2">
    <source>
        <dbReference type="Proteomes" id="UP000005561"/>
    </source>
</evidence>
<dbReference type="AlphaFoldDB" id="C6LB05"/>
<keyword evidence="2" id="KW-1185">Reference proteome</keyword>
<organism evidence="1 2">
    <name type="scientific">Marvinbryantia formatexigens DSM 14469</name>
    <dbReference type="NCBI Taxonomy" id="478749"/>
    <lineage>
        <taxon>Bacteria</taxon>
        <taxon>Bacillati</taxon>
        <taxon>Bacillota</taxon>
        <taxon>Clostridia</taxon>
        <taxon>Lachnospirales</taxon>
        <taxon>Lachnospiraceae</taxon>
        <taxon>Marvinbryantia</taxon>
    </lineage>
</organism>
<sequence length="39" mass="4906">MKANYLLLKKKVCGILYSTYGFMESQWFQKEKRRWTKWD</sequence>
<gene>
    <name evidence="1" type="ORF">BRYFOR_05800</name>
</gene>
<dbReference type="EMBL" id="ACCL02000003">
    <property type="protein sequence ID" value="EET62136.1"/>
    <property type="molecule type" value="Genomic_DNA"/>
</dbReference>
<protein>
    <submittedName>
        <fullName evidence="1">Uncharacterized protein</fullName>
    </submittedName>
</protein>
<proteinExistence type="predicted"/>
<accession>C6LB05</accession>
<dbReference type="Proteomes" id="UP000005561">
    <property type="component" value="Unassembled WGS sequence"/>
</dbReference>
<evidence type="ECO:0000313" key="1">
    <source>
        <dbReference type="EMBL" id="EET62136.1"/>
    </source>
</evidence>